<keyword evidence="1" id="KW-0496">Mitochondrion</keyword>
<accession>A0A101LVH1</accession>
<protein>
    <submittedName>
        <fullName evidence="1">Uncharacterized protein</fullName>
    </submittedName>
</protein>
<organism evidence="1">
    <name type="scientific">Picea glauca</name>
    <name type="common">White spruce</name>
    <name type="synonym">Pinus glauca</name>
    <dbReference type="NCBI Taxonomy" id="3330"/>
    <lineage>
        <taxon>Eukaryota</taxon>
        <taxon>Viridiplantae</taxon>
        <taxon>Streptophyta</taxon>
        <taxon>Embryophyta</taxon>
        <taxon>Tracheophyta</taxon>
        <taxon>Spermatophyta</taxon>
        <taxon>Pinopsida</taxon>
        <taxon>Pinidae</taxon>
        <taxon>Conifers I</taxon>
        <taxon>Pinales</taxon>
        <taxon>Pinaceae</taxon>
        <taxon>Picea</taxon>
    </lineage>
</organism>
<gene>
    <name evidence="1" type="ORF">ABT39_MTgene1920</name>
</gene>
<sequence length="64" mass="7236">MESVIYLTRLGFGPLLLPLSALIRPASIIVRIQSVSKAKGPLENYGSSLVLWNQLHLYENVWLR</sequence>
<dbReference type="EMBL" id="LKAM01000013">
    <property type="protein sequence ID" value="KUM46114.1"/>
    <property type="molecule type" value="Genomic_DNA"/>
</dbReference>
<comment type="caution">
    <text evidence="1">The sequence shown here is derived from an EMBL/GenBank/DDBJ whole genome shotgun (WGS) entry which is preliminary data.</text>
</comment>
<reference evidence="1" key="1">
    <citation type="journal article" date="2015" name="Genome Biol. Evol.">
        <title>Organellar Genomes of White Spruce (Picea glauca): Assembly and Annotation.</title>
        <authorList>
            <person name="Jackman S.D."/>
            <person name="Warren R.L."/>
            <person name="Gibb E.A."/>
            <person name="Vandervalk B.P."/>
            <person name="Mohamadi H."/>
            <person name="Chu J."/>
            <person name="Raymond A."/>
            <person name="Pleasance S."/>
            <person name="Coope R."/>
            <person name="Wildung M.R."/>
            <person name="Ritland C.E."/>
            <person name="Bousquet J."/>
            <person name="Jones S.J."/>
            <person name="Bohlmann J."/>
            <person name="Birol I."/>
        </authorList>
    </citation>
    <scope>NUCLEOTIDE SEQUENCE [LARGE SCALE GENOMIC DNA]</scope>
    <source>
        <tissue evidence="1">Flushing bud</tissue>
    </source>
</reference>
<proteinExistence type="predicted"/>
<name>A0A101LVH1_PICGL</name>
<dbReference type="AlphaFoldDB" id="A0A101LVH1"/>
<evidence type="ECO:0000313" key="1">
    <source>
        <dbReference type="EMBL" id="KUM46114.1"/>
    </source>
</evidence>
<geneLocation type="mitochondrion" evidence="1"/>